<feature type="signal peptide" evidence="1">
    <location>
        <begin position="1"/>
        <end position="27"/>
    </location>
</feature>
<evidence type="ECO:0000259" key="2">
    <source>
        <dbReference type="Pfam" id="PF14258"/>
    </source>
</evidence>
<evidence type="ECO:0000313" key="3">
    <source>
        <dbReference type="EMBL" id="RKG85633.1"/>
    </source>
</evidence>
<dbReference type="InterPro" id="IPR029062">
    <property type="entry name" value="Class_I_gatase-like"/>
</dbReference>
<name>A0A3A8J7Y7_9BACT</name>
<feature type="chain" id="PRO_5017179182" evidence="1">
    <location>
        <begin position="28"/>
        <end position="394"/>
    </location>
</feature>
<accession>A0A3A8J7Y7</accession>
<evidence type="ECO:0000313" key="4">
    <source>
        <dbReference type="Proteomes" id="UP000268094"/>
    </source>
</evidence>
<dbReference type="Pfam" id="PF14258">
    <property type="entry name" value="DUF4350"/>
    <property type="match status" value="1"/>
</dbReference>
<evidence type="ECO:0000256" key="1">
    <source>
        <dbReference type="SAM" id="SignalP"/>
    </source>
</evidence>
<dbReference type="Proteomes" id="UP000268094">
    <property type="component" value="Unassembled WGS sequence"/>
</dbReference>
<keyword evidence="1" id="KW-0732">Signal</keyword>
<dbReference type="InterPro" id="IPR025646">
    <property type="entry name" value="DUF4350"/>
</dbReference>
<dbReference type="OrthoDB" id="5489478at2"/>
<dbReference type="RefSeq" id="WP_120542150.1">
    <property type="nucleotide sequence ID" value="NZ_RAVZ01000129.1"/>
</dbReference>
<dbReference type="SUPFAM" id="SSF52317">
    <property type="entry name" value="Class I glutamine amidotransferase-like"/>
    <property type="match status" value="1"/>
</dbReference>
<sequence length="394" mass="43011">MKNARVAAVLGLLVAVALAVGLASRQAAPDSPVPSITNPGPLGLKGLFVYLREGGRDVSTQEASLESLPADTRTLVIAAPQAQPVTKEEVAALERFVQDGGTLVYLSPHTLGRQQPGLEEWLGLVSGPLPGTNHQGLDSEWVDPAGVTVDVWLPAGALRGLSSLRVSRDRSLRMDREDAVPLAGRAGASVVWRWAHGKGEVYVVAGADLAENRRLELLDNLRFWDALAARGPLRFDEFHHAAVARPPLSHGIWVFIAQALAVGLVYVVSRGTRFGAPRPVHVERHRSSREYVRSLGWLMRRAKVEAELLPELDSALRRLMQERLGIAPSLPDAEAARLLEETCGVPAREYLDAKEDLVRTRERTPVKPADYTRLARRYANLERRVTGRAGDAPQ</sequence>
<reference evidence="4" key="1">
    <citation type="submission" date="2018-09" db="EMBL/GenBank/DDBJ databases">
        <authorList>
            <person name="Livingstone P.G."/>
            <person name="Whitworth D.E."/>
        </authorList>
    </citation>
    <scope>NUCLEOTIDE SEQUENCE [LARGE SCALE GENOMIC DNA]</scope>
    <source>
        <strain evidence="4">CA054A</strain>
    </source>
</reference>
<dbReference type="EMBL" id="RAVZ01000129">
    <property type="protein sequence ID" value="RKG85633.1"/>
    <property type="molecule type" value="Genomic_DNA"/>
</dbReference>
<dbReference type="Gene3D" id="3.40.50.880">
    <property type="match status" value="1"/>
</dbReference>
<keyword evidence="4" id="KW-1185">Reference proteome</keyword>
<dbReference type="AlphaFoldDB" id="A0A3A8J7Y7"/>
<proteinExistence type="predicted"/>
<feature type="domain" description="DUF4350" evidence="2">
    <location>
        <begin position="38"/>
        <end position="227"/>
    </location>
</feature>
<comment type="caution">
    <text evidence="3">The sequence shown here is derived from an EMBL/GenBank/DDBJ whole genome shotgun (WGS) entry which is preliminary data.</text>
</comment>
<organism evidence="3 4">
    <name type="scientific">Corallococcus terminator</name>
    <dbReference type="NCBI Taxonomy" id="2316733"/>
    <lineage>
        <taxon>Bacteria</taxon>
        <taxon>Pseudomonadati</taxon>
        <taxon>Myxococcota</taxon>
        <taxon>Myxococcia</taxon>
        <taxon>Myxococcales</taxon>
        <taxon>Cystobacterineae</taxon>
        <taxon>Myxococcaceae</taxon>
        <taxon>Corallococcus</taxon>
    </lineage>
</organism>
<protein>
    <submittedName>
        <fullName evidence="3">DUF4350 domain-containing protein</fullName>
    </submittedName>
</protein>
<gene>
    <name evidence="3" type="ORF">D7V88_19450</name>
</gene>